<dbReference type="Pfam" id="PF09697">
    <property type="entry name" value="Porph_ging"/>
    <property type="match status" value="1"/>
</dbReference>
<reference evidence="5" key="2">
    <citation type="submission" date="2020-07" db="EMBL/GenBank/DDBJ databases">
        <title>Flavobacterium sp. xlx-214.</title>
        <authorList>
            <person name="Yang C."/>
        </authorList>
    </citation>
    <scope>NUCLEOTIDE SEQUENCE [LARGE SCALE GENOMIC DNA]</scope>
    <source>
        <strain evidence="5">CX-624</strain>
    </source>
</reference>
<keyword evidence="5" id="KW-1185">Reference proteome</keyword>
<dbReference type="AlphaFoldDB" id="A0A7D7LS75"/>
<dbReference type="RefSeq" id="WP_181887169.1">
    <property type="nucleotide sequence ID" value="NZ_CP059472.1"/>
</dbReference>
<dbReference type="EMBL" id="JACEUX010000002">
    <property type="protein sequence ID" value="MBA5247072.1"/>
    <property type="molecule type" value="Genomic_DNA"/>
</dbReference>
<name>A0A7D7LS75_9FLAO</name>
<evidence type="ECO:0000313" key="3">
    <source>
        <dbReference type="EMBL" id="QMS97595.1"/>
    </source>
</evidence>
<dbReference type="Proteomes" id="UP000515349">
    <property type="component" value="Chromosome"/>
</dbReference>
<accession>A0A7D7LS75</accession>
<evidence type="ECO:0000256" key="1">
    <source>
        <dbReference type="SAM" id="SignalP"/>
    </source>
</evidence>
<evidence type="ECO:0000313" key="4">
    <source>
        <dbReference type="Proteomes" id="UP000515349"/>
    </source>
</evidence>
<dbReference type="KEGG" id="cbau:H1R16_07620"/>
<organism evidence="3 4">
    <name type="scientific">Marnyiella aurantia</name>
    <dbReference type="NCBI Taxonomy" id="2758037"/>
    <lineage>
        <taxon>Bacteria</taxon>
        <taxon>Pseudomonadati</taxon>
        <taxon>Bacteroidota</taxon>
        <taxon>Flavobacteriia</taxon>
        <taxon>Flavobacteriales</taxon>
        <taxon>Weeksellaceae</taxon>
        <taxon>Marnyiella</taxon>
    </lineage>
</organism>
<evidence type="ECO:0000313" key="5">
    <source>
        <dbReference type="Proteomes" id="UP000539710"/>
    </source>
</evidence>
<dbReference type="InterPro" id="IPR005901">
    <property type="entry name" value="GLPGLI"/>
</dbReference>
<proteinExistence type="predicted"/>
<keyword evidence="1" id="KW-0732">Signal</keyword>
<evidence type="ECO:0000313" key="2">
    <source>
        <dbReference type="EMBL" id="MBA5247072.1"/>
    </source>
</evidence>
<protein>
    <submittedName>
        <fullName evidence="3">GLPGLI family protein</fullName>
    </submittedName>
</protein>
<feature type="chain" id="PRO_5044656245" evidence="1">
    <location>
        <begin position="19"/>
        <end position="294"/>
    </location>
</feature>
<sequence length="294" mass="33899">MKRIFTLVLVTAFFALNAQQTANRFFYELTFKPKKDSTRTEKVMTTLDIVADKSIYQDFTVPAQDSLIKLEVETMEKSGAWKDITKSIRMPKFTHKIQKSYPDMKVTYSDQISMKRFGYEETAKPTWTILSEKEKIGEYNTQKATTELGGRKWTAWFTTELPFPDGPYKFAGLPGLIVKVEDTNKDYSWTIKGNKKVQNWEELSYAEKLNSKYGLSQNVVIVARDKFEKSLENFKADPMAEMRPYMTPEMMGRKMPGSDKTIGEFVKDQEKFAKDFYGSNNNPIEIPTSGGKKK</sequence>
<dbReference type="NCBIfam" id="TIGR01200">
    <property type="entry name" value="GLPGLI"/>
    <property type="match status" value="1"/>
</dbReference>
<gene>
    <name evidence="3" type="ORF">H1R16_07620</name>
    <name evidence="2" type="ORF">H2507_07820</name>
</gene>
<reference evidence="3 4" key="1">
    <citation type="submission" date="2020-07" db="EMBL/GenBank/DDBJ databases">
        <title>Chryseobacterium sp.cx-624.</title>
        <authorList>
            <person name="Yang C."/>
        </authorList>
    </citation>
    <scope>NUCLEOTIDE SEQUENCE [LARGE SCALE GENOMIC DNA]</scope>
    <source>
        <strain evidence="3">Cx-624</strain>
        <strain evidence="4">cx-624</strain>
    </source>
</reference>
<dbReference type="Proteomes" id="UP000539710">
    <property type="component" value="Unassembled WGS sequence"/>
</dbReference>
<dbReference type="EMBL" id="CP059472">
    <property type="protein sequence ID" value="QMS97595.1"/>
    <property type="molecule type" value="Genomic_DNA"/>
</dbReference>
<reference evidence="2" key="3">
    <citation type="submission" date="2020-07" db="EMBL/GenBank/DDBJ databases">
        <authorList>
            <person name="Yang C."/>
        </authorList>
    </citation>
    <scope>NUCLEOTIDE SEQUENCE</scope>
    <source>
        <strain evidence="2">Cx-624</strain>
    </source>
</reference>
<feature type="signal peptide" evidence="1">
    <location>
        <begin position="1"/>
        <end position="18"/>
    </location>
</feature>